<dbReference type="EMBL" id="FPJW01000008">
    <property type="protein sequence ID" value="SFX61369.1"/>
    <property type="molecule type" value="Genomic_DNA"/>
</dbReference>
<dbReference type="STRING" id="1122209.SAMN02745752_02250"/>
<name>A0A1K1YHH0_9GAMM</name>
<keyword evidence="3" id="KW-1185">Reference proteome</keyword>
<evidence type="ECO:0000313" key="2">
    <source>
        <dbReference type="EMBL" id="SFX61369.1"/>
    </source>
</evidence>
<proteinExistence type="predicted"/>
<dbReference type="AlphaFoldDB" id="A0A1K1YHH0"/>
<sequence>MTQPSRPDTLDLVPKVDATKTAESLPDRPDAELLTQALPGIQPRPHHSRLLEWLKATWPELTFHHRLTRSGWYRPGGVCTSQGQILATDLEAWLNQALGKVEDFEQLLADLEIMQPLVTRFNGSTHFFTASYGKAPEACWQLEVEELQEVMDRKLLNGDAELPEDLADLLEPMHPARLDGHPVGAPKYRLGCLTNLHLALEEAVNAPLLQRFFREWQEATGDAVDFHQFWFFQRHESLTRYGVAQLRLQPHAIKARHLKTLPWDLTVEPMALATQLRSYDKAAGYNGAWYFGLVAGNLVPRELAARLQDDWLAEYRYIAERQAALIRDWLHQPYTL</sequence>
<dbReference type="Proteomes" id="UP000182350">
    <property type="component" value="Unassembled WGS sequence"/>
</dbReference>
<accession>A0A1K1YHH0</accession>
<protein>
    <submittedName>
        <fullName evidence="2">Uncharacterized protein</fullName>
    </submittedName>
</protein>
<reference evidence="2 3" key="1">
    <citation type="submission" date="2016-11" db="EMBL/GenBank/DDBJ databases">
        <authorList>
            <person name="Jaros S."/>
            <person name="Januszkiewicz K."/>
            <person name="Wedrychowicz H."/>
        </authorList>
    </citation>
    <scope>NUCLEOTIDE SEQUENCE [LARGE SCALE GENOMIC DNA]</scope>
    <source>
        <strain evidence="2 3">DSM 21637</strain>
    </source>
</reference>
<evidence type="ECO:0000313" key="3">
    <source>
        <dbReference type="Proteomes" id="UP000182350"/>
    </source>
</evidence>
<dbReference type="OrthoDB" id="9076234at2"/>
<feature type="region of interest" description="Disordered" evidence="1">
    <location>
        <begin position="1"/>
        <end position="21"/>
    </location>
</feature>
<organism evidence="2 3">
    <name type="scientific">Marinospirillum alkaliphilum DSM 21637</name>
    <dbReference type="NCBI Taxonomy" id="1122209"/>
    <lineage>
        <taxon>Bacteria</taxon>
        <taxon>Pseudomonadati</taxon>
        <taxon>Pseudomonadota</taxon>
        <taxon>Gammaproteobacteria</taxon>
        <taxon>Oceanospirillales</taxon>
        <taxon>Oceanospirillaceae</taxon>
        <taxon>Marinospirillum</taxon>
    </lineage>
</organism>
<evidence type="ECO:0000256" key="1">
    <source>
        <dbReference type="SAM" id="MobiDB-lite"/>
    </source>
</evidence>
<gene>
    <name evidence="2" type="ORF">SAMN02745752_02250</name>
</gene>
<dbReference type="RefSeq" id="WP_072326554.1">
    <property type="nucleotide sequence ID" value="NZ_FPJW01000008.1"/>
</dbReference>